<dbReference type="NCBIfam" id="NF008805">
    <property type="entry name" value="PRK11824.1"/>
    <property type="match status" value="1"/>
</dbReference>
<dbReference type="EMBL" id="QUSM01000006">
    <property type="protein sequence ID" value="RGD73343.1"/>
    <property type="molecule type" value="Genomic_DNA"/>
</dbReference>
<dbReference type="FunFam" id="2.40.50.140:FF:000023">
    <property type="entry name" value="Polyribonucleotide nucleotidyltransferase"/>
    <property type="match status" value="1"/>
</dbReference>
<keyword evidence="8 9" id="KW-0694">RNA-binding</keyword>
<sequence>MKKVFKTDFLGRELCVEVGELAQMANGSVFISYGDTQILVNACMSKEAKEGIDFFPLSVFYEEKMYSVGKIPGGFLKREGRASEKATLTCRLIDRPLRPLFDKGFRNDVQIVATVMGVDQDNSPEITSILGASLALGISDIPFDGPVGAVNVGLIDGELVYNPTSDQRDISDLSLTVAGTSEAVLMVEAGANEVSEEIMIDAIMGAHEHIKEIIKFQEEIIKEVGVEKADITYYRTSEEIKEKIYEEAKKGFREAYEIHEKQAREDRVEEVKAEILDKYLEEYPDNKLDFEEIFAKLLKEIVRGMITNEGIRPDGRKVDEIRPITCEVGKIRRAHGSGLFTRGQTQVMSMATLGAIRDEQIIDGIGEETSKKYIHHYNFPAYSVGETGPMRGPGRREIGHGALAERALLPVIPDQKDFPYTIRVVSEVLASNGSTSQASVCGSTLSLMDAGVPIKAPVAGIAMGLIKEENKVSVLSDIQGVEDFYGDMDFKVAGTSEGITAIQMDIKIKGIDKAILTEALARAKKGRFHILGKMEEAITAPREDVSKYAPKIMTMKIAEDKIKDVIGPGGKMINKIIDETGVKIDILDDGQTFVSAVDLDDAKKAVQIIEDITREVEEGDTYVGKVARVMDFGAFVEIPGGKEGLVHISKIAHERVNKVTDVLNVGDEVNVKVIEIDKQGRINLSRKALLPKPKKEVKENKEDKKEEKVNE</sequence>
<dbReference type="RefSeq" id="WP_117532618.1">
    <property type="nucleotide sequence ID" value="NZ_QUSM01000006.1"/>
</dbReference>
<dbReference type="PROSITE" id="PS50084">
    <property type="entry name" value="KH_TYPE_1"/>
    <property type="match status" value="1"/>
</dbReference>
<dbReference type="Gene3D" id="3.30.1370.10">
    <property type="entry name" value="K Homology domain, type 1"/>
    <property type="match status" value="1"/>
</dbReference>
<dbReference type="GO" id="GO:0005829">
    <property type="term" value="C:cytosol"/>
    <property type="evidence" value="ECO:0007669"/>
    <property type="project" value="UniProtKB-ARBA"/>
</dbReference>
<feature type="binding site" evidence="9">
    <location>
        <position position="489"/>
    </location>
    <ligand>
        <name>Mg(2+)</name>
        <dbReference type="ChEBI" id="CHEBI:18420"/>
    </ligand>
</feature>
<comment type="caution">
    <text evidence="11">The sequence shown here is derived from an EMBL/GenBank/DDBJ whole genome shotgun (WGS) entry which is preliminary data.</text>
</comment>
<dbReference type="FunFam" id="3.30.1370.10:FF:000001">
    <property type="entry name" value="Polyribonucleotide nucleotidyltransferase"/>
    <property type="match status" value="1"/>
</dbReference>
<dbReference type="CDD" id="cd02393">
    <property type="entry name" value="KH-I_PNPase"/>
    <property type="match status" value="1"/>
</dbReference>
<evidence type="ECO:0000256" key="6">
    <source>
        <dbReference type="ARBA" id="ARBA00022723"/>
    </source>
</evidence>
<evidence type="ECO:0000256" key="7">
    <source>
        <dbReference type="ARBA" id="ARBA00022842"/>
    </source>
</evidence>
<evidence type="ECO:0000256" key="9">
    <source>
        <dbReference type="HAMAP-Rule" id="MF_01595"/>
    </source>
</evidence>
<reference evidence="11 12" key="1">
    <citation type="submission" date="2018-08" db="EMBL/GenBank/DDBJ databases">
        <title>A genome reference for cultivated species of the human gut microbiota.</title>
        <authorList>
            <person name="Zou Y."/>
            <person name="Xue W."/>
            <person name="Luo G."/>
        </authorList>
    </citation>
    <scope>NUCLEOTIDE SEQUENCE [LARGE SCALE GENOMIC DNA]</scope>
    <source>
        <strain evidence="11 12">AM25-6</strain>
    </source>
</reference>
<dbReference type="GO" id="GO:0006402">
    <property type="term" value="P:mRNA catabolic process"/>
    <property type="evidence" value="ECO:0007669"/>
    <property type="project" value="UniProtKB-UniRule"/>
</dbReference>
<evidence type="ECO:0000313" key="11">
    <source>
        <dbReference type="EMBL" id="RGD73343.1"/>
    </source>
</evidence>
<dbReference type="InterPro" id="IPR012162">
    <property type="entry name" value="PNPase"/>
</dbReference>
<keyword evidence="7 9" id="KW-0460">Magnesium</keyword>
<evidence type="ECO:0000259" key="10">
    <source>
        <dbReference type="PROSITE" id="PS50126"/>
    </source>
</evidence>
<evidence type="ECO:0000313" key="12">
    <source>
        <dbReference type="Proteomes" id="UP000261212"/>
    </source>
</evidence>
<dbReference type="Proteomes" id="UP000261212">
    <property type="component" value="Unassembled WGS sequence"/>
</dbReference>
<dbReference type="GO" id="GO:0000175">
    <property type="term" value="F:3'-5'-RNA exonuclease activity"/>
    <property type="evidence" value="ECO:0007669"/>
    <property type="project" value="TreeGrafter"/>
</dbReference>
<dbReference type="AlphaFoldDB" id="A0A3E3DVU5"/>
<dbReference type="InterPro" id="IPR036612">
    <property type="entry name" value="KH_dom_type_1_sf"/>
</dbReference>
<keyword evidence="6 9" id="KW-0479">Metal-binding</keyword>
<dbReference type="PIRSF" id="PIRSF005499">
    <property type="entry name" value="PNPase"/>
    <property type="match status" value="1"/>
</dbReference>
<dbReference type="PROSITE" id="PS50126">
    <property type="entry name" value="S1"/>
    <property type="match status" value="1"/>
</dbReference>
<dbReference type="InterPro" id="IPR004088">
    <property type="entry name" value="KH_dom_type_1"/>
</dbReference>
<keyword evidence="5 9" id="KW-0548">Nucleotidyltransferase</keyword>
<comment type="cofactor">
    <cofactor evidence="9">
        <name>Mg(2+)</name>
        <dbReference type="ChEBI" id="CHEBI:18420"/>
    </cofactor>
</comment>
<dbReference type="HAMAP" id="MF_01595">
    <property type="entry name" value="PNPase"/>
    <property type="match status" value="1"/>
</dbReference>
<organism evidence="11 12">
    <name type="scientific">Anaerofustis stercorihominis</name>
    <dbReference type="NCBI Taxonomy" id="214853"/>
    <lineage>
        <taxon>Bacteria</taxon>
        <taxon>Bacillati</taxon>
        <taxon>Bacillota</taxon>
        <taxon>Clostridia</taxon>
        <taxon>Eubacteriales</taxon>
        <taxon>Eubacteriaceae</taxon>
        <taxon>Anaerofustis</taxon>
    </lineage>
</organism>
<dbReference type="CDD" id="cd11364">
    <property type="entry name" value="RNase_PH_PNPase_2"/>
    <property type="match status" value="1"/>
</dbReference>
<dbReference type="CDD" id="cd11363">
    <property type="entry name" value="RNase_PH_PNPase_1"/>
    <property type="match status" value="1"/>
</dbReference>
<dbReference type="InterPro" id="IPR027408">
    <property type="entry name" value="PNPase/RNase_PH_dom_sf"/>
</dbReference>
<dbReference type="NCBIfam" id="TIGR03591">
    <property type="entry name" value="polynuc_phos"/>
    <property type="match status" value="1"/>
</dbReference>
<evidence type="ECO:0000256" key="4">
    <source>
        <dbReference type="ARBA" id="ARBA00022679"/>
    </source>
</evidence>
<dbReference type="PANTHER" id="PTHR11252:SF0">
    <property type="entry name" value="POLYRIBONUCLEOTIDE NUCLEOTIDYLTRANSFERASE 1, MITOCHONDRIAL"/>
    <property type="match status" value="1"/>
</dbReference>
<comment type="subcellular location">
    <subcellularLocation>
        <location evidence="1 9">Cytoplasm</location>
    </subcellularLocation>
</comment>
<dbReference type="CDD" id="cd04472">
    <property type="entry name" value="S1_PNPase"/>
    <property type="match status" value="1"/>
</dbReference>
<dbReference type="SUPFAM" id="SSF54791">
    <property type="entry name" value="Eukaryotic type KH-domain (KH-domain type I)"/>
    <property type="match status" value="1"/>
</dbReference>
<dbReference type="SUPFAM" id="SSF54211">
    <property type="entry name" value="Ribosomal protein S5 domain 2-like"/>
    <property type="match status" value="2"/>
</dbReference>
<dbReference type="Pfam" id="PF01138">
    <property type="entry name" value="RNase_PH"/>
    <property type="match status" value="2"/>
</dbReference>
<dbReference type="Pfam" id="PF00575">
    <property type="entry name" value="S1"/>
    <property type="match status" value="1"/>
</dbReference>
<accession>A0A3E3DVU5</accession>
<dbReference type="GO" id="GO:0003723">
    <property type="term" value="F:RNA binding"/>
    <property type="evidence" value="ECO:0007669"/>
    <property type="project" value="UniProtKB-UniRule"/>
</dbReference>
<feature type="binding site" evidence="9">
    <location>
        <position position="483"/>
    </location>
    <ligand>
        <name>Mg(2+)</name>
        <dbReference type="ChEBI" id="CHEBI:18420"/>
    </ligand>
</feature>
<feature type="domain" description="S1 motif" evidence="10">
    <location>
        <begin position="619"/>
        <end position="687"/>
    </location>
</feature>
<dbReference type="SMART" id="SM00322">
    <property type="entry name" value="KH"/>
    <property type="match status" value="1"/>
</dbReference>
<dbReference type="SUPFAM" id="SSF50249">
    <property type="entry name" value="Nucleic acid-binding proteins"/>
    <property type="match status" value="1"/>
</dbReference>
<dbReference type="SUPFAM" id="SSF55666">
    <property type="entry name" value="Ribonuclease PH domain 2-like"/>
    <property type="match status" value="2"/>
</dbReference>
<dbReference type="GO" id="GO:0004654">
    <property type="term" value="F:polyribonucleotide nucleotidyltransferase activity"/>
    <property type="evidence" value="ECO:0007669"/>
    <property type="project" value="UniProtKB-UniRule"/>
</dbReference>
<dbReference type="InterPro" id="IPR001247">
    <property type="entry name" value="ExoRNase_PH_dom1"/>
</dbReference>
<proteinExistence type="inferred from homology"/>
<evidence type="ECO:0000256" key="2">
    <source>
        <dbReference type="ARBA" id="ARBA00007404"/>
    </source>
</evidence>
<evidence type="ECO:0000256" key="8">
    <source>
        <dbReference type="ARBA" id="ARBA00022884"/>
    </source>
</evidence>
<evidence type="ECO:0000256" key="1">
    <source>
        <dbReference type="ARBA" id="ARBA00004496"/>
    </source>
</evidence>
<dbReference type="SMART" id="SM00316">
    <property type="entry name" value="S1"/>
    <property type="match status" value="1"/>
</dbReference>
<dbReference type="PANTHER" id="PTHR11252">
    <property type="entry name" value="POLYRIBONUCLEOTIDE NUCLEOTIDYLTRANSFERASE"/>
    <property type="match status" value="1"/>
</dbReference>
<comment type="similarity">
    <text evidence="2 9">Belongs to the polyribonucleotide nucleotidyltransferase family.</text>
</comment>
<dbReference type="FunFam" id="3.30.230.70:FF:000001">
    <property type="entry name" value="Polyribonucleotide nucleotidyltransferase"/>
    <property type="match status" value="1"/>
</dbReference>
<dbReference type="InterPro" id="IPR036456">
    <property type="entry name" value="PNPase_PH_RNA-bd_sf"/>
</dbReference>
<dbReference type="GO" id="GO:0006396">
    <property type="term" value="P:RNA processing"/>
    <property type="evidence" value="ECO:0007669"/>
    <property type="project" value="InterPro"/>
</dbReference>
<protein>
    <recommendedName>
        <fullName evidence="9">Polyribonucleotide nucleotidyltransferase</fullName>
        <ecNumber evidence="9">2.7.7.8</ecNumber>
    </recommendedName>
    <alternativeName>
        <fullName evidence="9">Polynucleotide phosphorylase</fullName>
        <shortName evidence="9">PNPase</shortName>
    </alternativeName>
</protein>
<dbReference type="FunFam" id="3.30.230.70:FF:000002">
    <property type="entry name" value="Polyribonucleotide nucleotidyltransferase"/>
    <property type="match status" value="1"/>
</dbReference>
<dbReference type="Gene3D" id="2.40.50.140">
    <property type="entry name" value="Nucleic acid-binding proteins"/>
    <property type="match status" value="1"/>
</dbReference>
<dbReference type="InterPro" id="IPR015848">
    <property type="entry name" value="PNPase_PH_RNA-bd_bac/org-type"/>
</dbReference>
<evidence type="ECO:0000256" key="5">
    <source>
        <dbReference type="ARBA" id="ARBA00022695"/>
    </source>
</evidence>
<dbReference type="SUPFAM" id="SSF46915">
    <property type="entry name" value="Polynucleotide phosphorylase/guanosine pentaphosphate synthase (PNPase/GPSI), domain 3"/>
    <property type="match status" value="1"/>
</dbReference>
<evidence type="ECO:0000256" key="3">
    <source>
        <dbReference type="ARBA" id="ARBA00022490"/>
    </source>
</evidence>
<comment type="function">
    <text evidence="9">Involved in mRNA degradation. Catalyzes the phosphorolysis of single-stranded polyribonucleotides processively in the 3'- to 5'-direction.</text>
</comment>
<dbReference type="InterPro" id="IPR020568">
    <property type="entry name" value="Ribosomal_Su5_D2-typ_SF"/>
</dbReference>
<dbReference type="Pfam" id="PF00013">
    <property type="entry name" value="KH_1"/>
    <property type="match status" value="1"/>
</dbReference>
<dbReference type="Pfam" id="PF03725">
    <property type="entry name" value="RNase_PH_C"/>
    <property type="match status" value="1"/>
</dbReference>
<dbReference type="InterPro" id="IPR015847">
    <property type="entry name" value="ExoRNase_PH_dom2"/>
</dbReference>
<dbReference type="InterPro" id="IPR012340">
    <property type="entry name" value="NA-bd_OB-fold"/>
</dbReference>
<name>A0A3E3DVU5_9FIRM</name>
<dbReference type="EC" id="2.7.7.8" evidence="9"/>
<dbReference type="Gene3D" id="3.30.230.70">
    <property type="entry name" value="GHMP Kinase, N-terminal domain"/>
    <property type="match status" value="2"/>
</dbReference>
<dbReference type="InterPro" id="IPR036345">
    <property type="entry name" value="ExoRNase_PH_dom2_sf"/>
</dbReference>
<dbReference type="Pfam" id="PF03726">
    <property type="entry name" value="PNPase"/>
    <property type="match status" value="1"/>
</dbReference>
<keyword evidence="3 9" id="KW-0963">Cytoplasm</keyword>
<dbReference type="InterPro" id="IPR004087">
    <property type="entry name" value="KH_dom"/>
</dbReference>
<keyword evidence="4 9" id="KW-0808">Transferase</keyword>
<dbReference type="InterPro" id="IPR003029">
    <property type="entry name" value="S1_domain"/>
</dbReference>
<dbReference type="GO" id="GO:0000287">
    <property type="term" value="F:magnesium ion binding"/>
    <property type="evidence" value="ECO:0007669"/>
    <property type="project" value="UniProtKB-UniRule"/>
</dbReference>
<comment type="catalytic activity">
    <reaction evidence="9">
        <text>RNA(n+1) + phosphate = RNA(n) + a ribonucleoside 5'-diphosphate</text>
        <dbReference type="Rhea" id="RHEA:22096"/>
        <dbReference type="Rhea" id="RHEA-COMP:14527"/>
        <dbReference type="Rhea" id="RHEA-COMP:17342"/>
        <dbReference type="ChEBI" id="CHEBI:43474"/>
        <dbReference type="ChEBI" id="CHEBI:57930"/>
        <dbReference type="ChEBI" id="CHEBI:140395"/>
        <dbReference type="EC" id="2.7.7.8"/>
    </reaction>
</comment>
<gene>
    <name evidence="9 11" type="primary">pnp</name>
    <name evidence="11" type="ORF">DW687_09895</name>
</gene>